<dbReference type="Pfam" id="PF00440">
    <property type="entry name" value="TetR_N"/>
    <property type="match status" value="1"/>
</dbReference>
<keyword evidence="2 4" id="KW-0238">DNA-binding</keyword>
<feature type="domain" description="HTH tetR-type" evidence="5">
    <location>
        <begin position="6"/>
        <end position="66"/>
    </location>
</feature>
<dbReference type="PANTHER" id="PTHR30055:SF239">
    <property type="entry name" value="TRANSCRIPTIONAL REGULATORY PROTEIN"/>
    <property type="match status" value="1"/>
</dbReference>
<dbReference type="Proteomes" id="UP001260072">
    <property type="component" value="Unassembled WGS sequence"/>
</dbReference>
<dbReference type="Pfam" id="PF13305">
    <property type="entry name" value="TetR_C_33"/>
    <property type="match status" value="1"/>
</dbReference>
<dbReference type="InterPro" id="IPR025996">
    <property type="entry name" value="MT1864/Rv1816-like_C"/>
</dbReference>
<reference evidence="7" key="1">
    <citation type="submission" date="2023-07" db="EMBL/GenBank/DDBJ databases">
        <title>Description of three actinobacteria isolated from air of manufacturing shop in a pharmaceutical factory.</title>
        <authorList>
            <person name="Zhang D.-F."/>
        </authorList>
    </citation>
    <scope>NUCLEOTIDE SEQUENCE [LARGE SCALE GENOMIC DNA]</scope>
    <source>
        <strain evidence="7">CCTCC AB 2011122</strain>
    </source>
</reference>
<dbReference type="InterPro" id="IPR050109">
    <property type="entry name" value="HTH-type_TetR-like_transc_reg"/>
</dbReference>
<evidence type="ECO:0000259" key="5">
    <source>
        <dbReference type="PROSITE" id="PS50977"/>
    </source>
</evidence>
<sequence length="193" mass="20453">MPTPTRITPESLHAAAAEILERDGRDGLTMQAVATALGVRAPSLYKHVRDREHLVRTVADGVARELGDRVDAAVAATTDAPSAARAIAAAARRFAHERPNGYALVFGPLPESERADRAALDRASAAVMEVARRLAGEEHALDAARTLTAWMHGFTAMELAGAFRLGGDLDRAWEFGMEHLLVGLSGGSAVPGR</sequence>
<keyword evidence="1" id="KW-0805">Transcription regulation</keyword>
<evidence type="ECO:0000256" key="1">
    <source>
        <dbReference type="ARBA" id="ARBA00023015"/>
    </source>
</evidence>
<dbReference type="RefSeq" id="WP_310521436.1">
    <property type="nucleotide sequence ID" value="NZ_BAABBS010000003.1"/>
</dbReference>
<accession>A0ABU1FMW6</accession>
<comment type="caution">
    <text evidence="6">The sequence shown here is derived from an EMBL/GenBank/DDBJ whole genome shotgun (WGS) entry which is preliminary data.</text>
</comment>
<protein>
    <submittedName>
        <fullName evidence="6">WHG domain-containing protein</fullName>
    </submittedName>
</protein>
<evidence type="ECO:0000313" key="6">
    <source>
        <dbReference type="EMBL" id="MDR5693100.1"/>
    </source>
</evidence>
<evidence type="ECO:0000256" key="3">
    <source>
        <dbReference type="ARBA" id="ARBA00023163"/>
    </source>
</evidence>
<dbReference type="InterPro" id="IPR036271">
    <property type="entry name" value="Tet_transcr_reg_TetR-rel_C_sf"/>
</dbReference>
<evidence type="ECO:0000256" key="2">
    <source>
        <dbReference type="ARBA" id="ARBA00023125"/>
    </source>
</evidence>
<dbReference type="InterPro" id="IPR001647">
    <property type="entry name" value="HTH_TetR"/>
</dbReference>
<organism evidence="6 7">
    <name type="scientific">Agromyces indicus</name>
    <dbReference type="NCBI Taxonomy" id="758919"/>
    <lineage>
        <taxon>Bacteria</taxon>
        <taxon>Bacillati</taxon>
        <taxon>Actinomycetota</taxon>
        <taxon>Actinomycetes</taxon>
        <taxon>Micrococcales</taxon>
        <taxon>Microbacteriaceae</taxon>
        <taxon>Agromyces</taxon>
    </lineage>
</organism>
<evidence type="ECO:0000313" key="7">
    <source>
        <dbReference type="Proteomes" id="UP001260072"/>
    </source>
</evidence>
<dbReference type="PROSITE" id="PS50977">
    <property type="entry name" value="HTH_TETR_2"/>
    <property type="match status" value="1"/>
</dbReference>
<keyword evidence="7" id="KW-1185">Reference proteome</keyword>
<feature type="DNA-binding region" description="H-T-H motif" evidence="4">
    <location>
        <begin position="29"/>
        <end position="48"/>
    </location>
</feature>
<dbReference type="SUPFAM" id="SSF46689">
    <property type="entry name" value="Homeodomain-like"/>
    <property type="match status" value="1"/>
</dbReference>
<dbReference type="EMBL" id="JAVKGS010000004">
    <property type="protein sequence ID" value="MDR5693100.1"/>
    <property type="molecule type" value="Genomic_DNA"/>
</dbReference>
<name>A0ABU1FMW6_9MICO</name>
<dbReference type="Gene3D" id="1.10.10.60">
    <property type="entry name" value="Homeodomain-like"/>
    <property type="match status" value="1"/>
</dbReference>
<evidence type="ECO:0000256" key="4">
    <source>
        <dbReference type="PROSITE-ProRule" id="PRU00335"/>
    </source>
</evidence>
<dbReference type="Gene3D" id="1.10.357.10">
    <property type="entry name" value="Tetracycline Repressor, domain 2"/>
    <property type="match status" value="1"/>
</dbReference>
<gene>
    <name evidence="6" type="ORF">RH861_13585</name>
</gene>
<dbReference type="SUPFAM" id="SSF48498">
    <property type="entry name" value="Tetracyclin repressor-like, C-terminal domain"/>
    <property type="match status" value="1"/>
</dbReference>
<proteinExistence type="predicted"/>
<dbReference type="PANTHER" id="PTHR30055">
    <property type="entry name" value="HTH-TYPE TRANSCRIPTIONAL REGULATOR RUTR"/>
    <property type="match status" value="1"/>
</dbReference>
<keyword evidence="3" id="KW-0804">Transcription</keyword>
<dbReference type="InterPro" id="IPR009057">
    <property type="entry name" value="Homeodomain-like_sf"/>
</dbReference>